<comment type="subcellular location">
    <subcellularLocation>
        <location evidence="1 8">Cell membrane</location>
        <topology evidence="1 8">Multi-pass membrane protein</topology>
    </subcellularLocation>
</comment>
<gene>
    <name evidence="9" type="ORF">H7F51_16450</name>
</gene>
<evidence type="ECO:0000256" key="7">
    <source>
        <dbReference type="ARBA" id="ARBA00023136"/>
    </source>
</evidence>
<protein>
    <recommendedName>
        <fullName evidence="8">Probable membrane transporter protein</fullName>
    </recommendedName>
</protein>
<dbReference type="Pfam" id="PF01925">
    <property type="entry name" value="TauE"/>
    <property type="match status" value="1"/>
</dbReference>
<evidence type="ECO:0000313" key="10">
    <source>
        <dbReference type="Proteomes" id="UP000566813"/>
    </source>
</evidence>
<dbReference type="RefSeq" id="WP_185665403.1">
    <property type="nucleotide sequence ID" value="NZ_JACLAW010000014.1"/>
</dbReference>
<feature type="transmembrane region" description="Helical" evidence="8">
    <location>
        <begin position="131"/>
        <end position="151"/>
    </location>
</feature>
<dbReference type="GO" id="GO:0005886">
    <property type="term" value="C:plasma membrane"/>
    <property type="evidence" value="ECO:0007669"/>
    <property type="project" value="UniProtKB-SubCell"/>
</dbReference>
<evidence type="ECO:0000256" key="6">
    <source>
        <dbReference type="ARBA" id="ARBA00022989"/>
    </source>
</evidence>
<proteinExistence type="inferred from homology"/>
<dbReference type="Proteomes" id="UP000566813">
    <property type="component" value="Unassembled WGS sequence"/>
</dbReference>
<accession>A0A7X1FUB3</accession>
<comment type="similarity">
    <text evidence="2 8">Belongs to the 4-toluene sulfonate uptake permease (TSUP) (TC 2.A.102) family.</text>
</comment>
<feature type="transmembrane region" description="Helical" evidence="8">
    <location>
        <begin position="200"/>
        <end position="222"/>
    </location>
</feature>
<comment type="caution">
    <text evidence="9">The sequence shown here is derived from an EMBL/GenBank/DDBJ whole genome shotgun (WGS) entry which is preliminary data.</text>
</comment>
<keyword evidence="4 8" id="KW-1003">Cell membrane</keyword>
<feature type="transmembrane region" description="Helical" evidence="8">
    <location>
        <begin position="101"/>
        <end position="119"/>
    </location>
</feature>
<evidence type="ECO:0000256" key="3">
    <source>
        <dbReference type="ARBA" id="ARBA00022448"/>
    </source>
</evidence>
<keyword evidence="3" id="KW-0813">Transport</keyword>
<feature type="transmembrane region" description="Helical" evidence="8">
    <location>
        <begin position="228"/>
        <end position="247"/>
    </location>
</feature>
<evidence type="ECO:0000256" key="8">
    <source>
        <dbReference type="RuleBase" id="RU363041"/>
    </source>
</evidence>
<keyword evidence="10" id="KW-1185">Reference proteome</keyword>
<keyword evidence="7 8" id="KW-0472">Membrane</keyword>
<dbReference type="InterPro" id="IPR002781">
    <property type="entry name" value="TM_pro_TauE-like"/>
</dbReference>
<evidence type="ECO:0000256" key="4">
    <source>
        <dbReference type="ARBA" id="ARBA00022475"/>
    </source>
</evidence>
<evidence type="ECO:0000313" key="9">
    <source>
        <dbReference type="EMBL" id="MBC2667111.1"/>
    </source>
</evidence>
<dbReference type="AlphaFoldDB" id="A0A7X1FUB3"/>
<evidence type="ECO:0000256" key="5">
    <source>
        <dbReference type="ARBA" id="ARBA00022692"/>
    </source>
</evidence>
<feature type="transmembrane region" description="Helical" evidence="8">
    <location>
        <begin position="73"/>
        <end position="95"/>
    </location>
</feature>
<sequence>MSLLADPLTLVLACLAVIIVGAAKGGLSGVGALGTPILALALPPAEAAAVLLPVLLVQDAVSVWAFRKEWDRWIVGWMLPGCAIGIALATGYAALVDERRLLLLLGLITFGFGAFRLWVERGGRAAAPSTSPGWVGLLFGVATGVTSQVAHAGGPPFQMWVTPRRLPHERYIGTSAVLFAAMNWLKVPGYVMLGTLNRQTLAAAALLLPLAVVSTLFTLRLIRRMRSGRFYIVIYVLMVLLGAKLVWDGIA</sequence>
<feature type="transmembrane region" description="Helical" evidence="8">
    <location>
        <begin position="47"/>
        <end position="66"/>
    </location>
</feature>
<name>A0A7X1FUB3_9SPHN</name>
<keyword evidence="6 8" id="KW-1133">Transmembrane helix</keyword>
<dbReference type="InterPro" id="IPR052017">
    <property type="entry name" value="TSUP"/>
</dbReference>
<reference evidence="9 10" key="1">
    <citation type="submission" date="2020-08" db="EMBL/GenBank/DDBJ databases">
        <title>The genome sequence of type strain Novosphingobium flavum NBRC 111647.</title>
        <authorList>
            <person name="Liu Y."/>
        </authorList>
    </citation>
    <scope>NUCLEOTIDE SEQUENCE [LARGE SCALE GENOMIC DNA]</scope>
    <source>
        <strain evidence="9 10">NBRC 111647</strain>
    </source>
</reference>
<dbReference type="PANTHER" id="PTHR30269">
    <property type="entry name" value="TRANSMEMBRANE PROTEIN YFCA"/>
    <property type="match status" value="1"/>
</dbReference>
<keyword evidence="5 8" id="KW-0812">Transmembrane</keyword>
<organism evidence="9 10">
    <name type="scientific">Novosphingobium flavum</name>
    <dbReference type="NCBI Taxonomy" id="1778672"/>
    <lineage>
        <taxon>Bacteria</taxon>
        <taxon>Pseudomonadati</taxon>
        <taxon>Pseudomonadota</taxon>
        <taxon>Alphaproteobacteria</taxon>
        <taxon>Sphingomonadales</taxon>
        <taxon>Sphingomonadaceae</taxon>
        <taxon>Novosphingobium</taxon>
    </lineage>
</organism>
<dbReference type="EMBL" id="JACLAW010000014">
    <property type="protein sequence ID" value="MBC2667111.1"/>
    <property type="molecule type" value="Genomic_DNA"/>
</dbReference>
<evidence type="ECO:0000256" key="1">
    <source>
        <dbReference type="ARBA" id="ARBA00004651"/>
    </source>
</evidence>
<dbReference type="PANTHER" id="PTHR30269:SF37">
    <property type="entry name" value="MEMBRANE TRANSPORTER PROTEIN"/>
    <property type="match status" value="1"/>
</dbReference>
<evidence type="ECO:0000256" key="2">
    <source>
        <dbReference type="ARBA" id="ARBA00009142"/>
    </source>
</evidence>